<evidence type="ECO:0000313" key="2">
    <source>
        <dbReference type="EMBL" id="KAF8389652.1"/>
    </source>
</evidence>
<reference evidence="2 3" key="1">
    <citation type="submission" date="2020-04" db="EMBL/GenBank/DDBJ databases">
        <title>Plant Genome Project.</title>
        <authorList>
            <person name="Zhang R.-G."/>
        </authorList>
    </citation>
    <scope>NUCLEOTIDE SEQUENCE [LARGE SCALE GENOMIC DNA]</scope>
    <source>
        <strain evidence="2">YNK0</strain>
        <tissue evidence="2">Leaf</tissue>
    </source>
</reference>
<dbReference type="InterPro" id="IPR039933">
    <property type="entry name" value="XRI1"/>
</dbReference>
<evidence type="ECO:0000256" key="1">
    <source>
        <dbReference type="SAM" id="MobiDB-lite"/>
    </source>
</evidence>
<sequence>MAYDSNLCSSYPSSIDWDLHSFGVLNADMSLVMESPYPSTGYLQDAIADWSNLCKRPRISSHSHEQIAEYSKNYLNTDAHGYPFENFSCLSQNYDLVSDDYCSNISESNIGKRSPSPAKTGTGPEQQENLSTSSSFQMDSILTKDSDERDNSVTKGACGMKKVAYPFDMVKPGGMEGDVTLDDINERILMRPTKPVPHPVGDFASHPCVFDSGFGISGKAVVALTRIHTQGRGTITIVRTRG</sequence>
<feature type="region of interest" description="Disordered" evidence="1">
    <location>
        <begin position="107"/>
        <end position="137"/>
    </location>
</feature>
<dbReference type="GO" id="GO:0007140">
    <property type="term" value="P:male meiotic nuclear division"/>
    <property type="evidence" value="ECO:0007669"/>
    <property type="project" value="InterPro"/>
</dbReference>
<proteinExistence type="predicted"/>
<dbReference type="EMBL" id="JABCRI010000018">
    <property type="protein sequence ID" value="KAF8389652.1"/>
    <property type="molecule type" value="Genomic_DNA"/>
</dbReference>
<dbReference type="GO" id="GO:0007143">
    <property type="term" value="P:female meiotic nuclear division"/>
    <property type="evidence" value="ECO:0007669"/>
    <property type="project" value="InterPro"/>
</dbReference>
<dbReference type="AlphaFoldDB" id="A0A834YJS2"/>
<name>A0A834YJS2_TETSI</name>
<dbReference type="OMA" id="WDLHSFG"/>
<dbReference type="Proteomes" id="UP000655225">
    <property type="component" value="Unassembled WGS sequence"/>
</dbReference>
<dbReference type="OrthoDB" id="691244at2759"/>
<protein>
    <submittedName>
        <fullName evidence="2">Uncharacterized protein</fullName>
    </submittedName>
</protein>
<comment type="caution">
    <text evidence="2">The sequence shown here is derived from an EMBL/GenBank/DDBJ whole genome shotgun (WGS) entry which is preliminary data.</text>
</comment>
<dbReference type="PANTHER" id="PTHR33385:SF13">
    <property type="entry name" value="PROTEIN XRI1"/>
    <property type="match status" value="1"/>
</dbReference>
<keyword evidence="3" id="KW-1185">Reference proteome</keyword>
<accession>A0A834YJS2</accession>
<gene>
    <name evidence="2" type="ORF">HHK36_024171</name>
</gene>
<evidence type="ECO:0000313" key="3">
    <source>
        <dbReference type="Proteomes" id="UP000655225"/>
    </source>
</evidence>
<organism evidence="2 3">
    <name type="scientific">Tetracentron sinense</name>
    <name type="common">Spur-leaf</name>
    <dbReference type="NCBI Taxonomy" id="13715"/>
    <lineage>
        <taxon>Eukaryota</taxon>
        <taxon>Viridiplantae</taxon>
        <taxon>Streptophyta</taxon>
        <taxon>Embryophyta</taxon>
        <taxon>Tracheophyta</taxon>
        <taxon>Spermatophyta</taxon>
        <taxon>Magnoliopsida</taxon>
        <taxon>Trochodendrales</taxon>
        <taxon>Trochodendraceae</taxon>
        <taxon>Tetracentron</taxon>
    </lineage>
</organism>
<dbReference type="PANTHER" id="PTHR33385">
    <property type="entry name" value="PROTEIN XRI1"/>
    <property type="match status" value="1"/>
</dbReference>